<keyword evidence="3 5" id="KW-1133">Transmembrane helix</keyword>
<keyword evidence="4 5" id="KW-0472">Membrane</keyword>
<evidence type="ECO:0000256" key="3">
    <source>
        <dbReference type="ARBA" id="ARBA00022989"/>
    </source>
</evidence>
<dbReference type="GO" id="GO:0009403">
    <property type="term" value="P:toxin biosynthetic process"/>
    <property type="evidence" value="ECO:0007669"/>
    <property type="project" value="InterPro"/>
</dbReference>
<dbReference type="PANTHER" id="PTHR37306">
    <property type="entry name" value="COLICIN V PRODUCTION PROTEIN"/>
    <property type="match status" value="1"/>
</dbReference>
<evidence type="ECO:0000256" key="4">
    <source>
        <dbReference type="ARBA" id="ARBA00023136"/>
    </source>
</evidence>
<gene>
    <name evidence="6" type="ORF">SAMN02746065_101110</name>
</gene>
<proteinExistence type="predicted"/>
<sequence>MNSFDIIVAVIVGIGLVRGGFRGFVKEVASIVGVVAGFYGASVYYAAAGDLLMPWIDAATHRELLGFFIIFMLIVLGVGLGATLLRYFMKIALLGWVDRFCGMVFGATKGILVCVVIFILATTFVPGQGKWISSSRFAPYLGEISQWASLFVDNDIKSQFQKKIKRIKALWEKQKMDVKTKA</sequence>
<feature type="transmembrane region" description="Helical" evidence="5">
    <location>
        <begin position="28"/>
        <end position="47"/>
    </location>
</feature>
<organism evidence="6 7">
    <name type="scientific">Desulfocicer vacuolatum DSM 3385</name>
    <dbReference type="NCBI Taxonomy" id="1121400"/>
    <lineage>
        <taxon>Bacteria</taxon>
        <taxon>Pseudomonadati</taxon>
        <taxon>Thermodesulfobacteriota</taxon>
        <taxon>Desulfobacteria</taxon>
        <taxon>Desulfobacterales</taxon>
        <taxon>Desulfobacteraceae</taxon>
        <taxon>Desulfocicer</taxon>
    </lineage>
</organism>
<dbReference type="Pfam" id="PF02674">
    <property type="entry name" value="Colicin_V"/>
    <property type="match status" value="1"/>
</dbReference>
<dbReference type="Proteomes" id="UP000192418">
    <property type="component" value="Unassembled WGS sequence"/>
</dbReference>
<comment type="subcellular location">
    <subcellularLocation>
        <location evidence="1">Membrane</location>
        <topology evidence="1">Multi-pass membrane protein</topology>
    </subcellularLocation>
</comment>
<dbReference type="PANTHER" id="PTHR37306:SF1">
    <property type="entry name" value="COLICIN V PRODUCTION PROTEIN"/>
    <property type="match status" value="1"/>
</dbReference>
<accession>A0A1W1YJN3</accession>
<dbReference type="OrthoDB" id="5419037at2"/>
<keyword evidence="7" id="KW-1185">Reference proteome</keyword>
<protein>
    <submittedName>
        <fullName evidence="6">Membrane protein required for colicin V production</fullName>
    </submittedName>
</protein>
<feature type="transmembrane region" description="Helical" evidence="5">
    <location>
        <begin position="67"/>
        <end position="88"/>
    </location>
</feature>
<feature type="transmembrane region" description="Helical" evidence="5">
    <location>
        <begin position="100"/>
        <end position="125"/>
    </location>
</feature>
<evidence type="ECO:0000256" key="1">
    <source>
        <dbReference type="ARBA" id="ARBA00004141"/>
    </source>
</evidence>
<dbReference type="GO" id="GO:0016020">
    <property type="term" value="C:membrane"/>
    <property type="evidence" value="ECO:0007669"/>
    <property type="project" value="UniProtKB-SubCell"/>
</dbReference>
<evidence type="ECO:0000256" key="2">
    <source>
        <dbReference type="ARBA" id="ARBA00022692"/>
    </source>
</evidence>
<dbReference type="RefSeq" id="WP_084066431.1">
    <property type="nucleotide sequence ID" value="NZ_FWXY01000001.1"/>
</dbReference>
<evidence type="ECO:0000313" key="6">
    <source>
        <dbReference type="EMBL" id="SMC36389.1"/>
    </source>
</evidence>
<reference evidence="6 7" key="1">
    <citation type="submission" date="2017-04" db="EMBL/GenBank/DDBJ databases">
        <authorList>
            <person name="Afonso C.L."/>
            <person name="Miller P.J."/>
            <person name="Scott M.A."/>
            <person name="Spackman E."/>
            <person name="Goraichik I."/>
            <person name="Dimitrov K.M."/>
            <person name="Suarez D.L."/>
            <person name="Swayne D.E."/>
        </authorList>
    </citation>
    <scope>NUCLEOTIDE SEQUENCE [LARGE SCALE GENOMIC DNA]</scope>
    <source>
        <strain evidence="6 7">DSM 3385</strain>
    </source>
</reference>
<keyword evidence="2 5" id="KW-0812">Transmembrane</keyword>
<dbReference type="AlphaFoldDB" id="A0A1W1YJN3"/>
<feature type="transmembrane region" description="Helical" evidence="5">
    <location>
        <begin position="6"/>
        <end position="21"/>
    </location>
</feature>
<dbReference type="STRING" id="1121400.SAMN02746065_101110"/>
<name>A0A1W1YJN3_9BACT</name>
<evidence type="ECO:0000313" key="7">
    <source>
        <dbReference type="Proteomes" id="UP000192418"/>
    </source>
</evidence>
<evidence type="ECO:0000256" key="5">
    <source>
        <dbReference type="SAM" id="Phobius"/>
    </source>
</evidence>
<dbReference type="EMBL" id="FWXY01000001">
    <property type="protein sequence ID" value="SMC36389.1"/>
    <property type="molecule type" value="Genomic_DNA"/>
</dbReference>
<dbReference type="InterPro" id="IPR003825">
    <property type="entry name" value="Colicin-V_CvpA"/>
</dbReference>